<dbReference type="EMBL" id="BPLR01015429">
    <property type="protein sequence ID" value="GIY76040.1"/>
    <property type="molecule type" value="Genomic_DNA"/>
</dbReference>
<dbReference type="AlphaFoldDB" id="A0AAV4W1S0"/>
<sequence length="111" mass="12703">MHAIISASSIRIYMHAIITAIMYPYAYTYHQYRHYASVCIFVKTPSPTCIHGYTHVTTIAMMYQCAYASSSSASYIHVRTHDITIDIMCSVEDNKHMICLLNSSPSVYFIY</sequence>
<keyword evidence="1" id="KW-0472">Membrane</keyword>
<keyword evidence="1" id="KW-1133">Transmembrane helix</keyword>
<dbReference type="Proteomes" id="UP001054945">
    <property type="component" value="Unassembled WGS sequence"/>
</dbReference>
<reference evidence="2 3" key="1">
    <citation type="submission" date="2021-06" db="EMBL/GenBank/DDBJ databases">
        <title>Caerostris extrusa draft genome.</title>
        <authorList>
            <person name="Kono N."/>
            <person name="Arakawa K."/>
        </authorList>
    </citation>
    <scope>NUCLEOTIDE SEQUENCE [LARGE SCALE GENOMIC DNA]</scope>
</reference>
<organism evidence="2 3">
    <name type="scientific">Caerostris extrusa</name>
    <name type="common">Bark spider</name>
    <name type="synonym">Caerostris bankana</name>
    <dbReference type="NCBI Taxonomy" id="172846"/>
    <lineage>
        <taxon>Eukaryota</taxon>
        <taxon>Metazoa</taxon>
        <taxon>Ecdysozoa</taxon>
        <taxon>Arthropoda</taxon>
        <taxon>Chelicerata</taxon>
        <taxon>Arachnida</taxon>
        <taxon>Araneae</taxon>
        <taxon>Araneomorphae</taxon>
        <taxon>Entelegynae</taxon>
        <taxon>Araneoidea</taxon>
        <taxon>Araneidae</taxon>
        <taxon>Caerostris</taxon>
    </lineage>
</organism>
<accession>A0AAV4W1S0</accession>
<evidence type="ECO:0000313" key="2">
    <source>
        <dbReference type="EMBL" id="GIY76040.1"/>
    </source>
</evidence>
<gene>
    <name evidence="2" type="ORF">CEXT_535751</name>
</gene>
<comment type="caution">
    <text evidence="2">The sequence shown here is derived from an EMBL/GenBank/DDBJ whole genome shotgun (WGS) entry which is preliminary data.</text>
</comment>
<feature type="transmembrane region" description="Helical" evidence="1">
    <location>
        <begin position="12"/>
        <end position="30"/>
    </location>
</feature>
<name>A0AAV4W1S0_CAEEX</name>
<evidence type="ECO:0000313" key="3">
    <source>
        <dbReference type="Proteomes" id="UP001054945"/>
    </source>
</evidence>
<keyword evidence="1" id="KW-0812">Transmembrane</keyword>
<evidence type="ECO:0000256" key="1">
    <source>
        <dbReference type="SAM" id="Phobius"/>
    </source>
</evidence>
<protein>
    <submittedName>
        <fullName evidence="2">Uncharacterized protein</fullName>
    </submittedName>
</protein>
<proteinExistence type="predicted"/>
<keyword evidence="3" id="KW-1185">Reference proteome</keyword>